<keyword evidence="2" id="KW-1003">Cell membrane</keyword>
<dbReference type="InterPro" id="IPR032816">
    <property type="entry name" value="VTT_dom"/>
</dbReference>
<evidence type="ECO:0000256" key="2">
    <source>
        <dbReference type="ARBA" id="ARBA00022475"/>
    </source>
</evidence>
<dbReference type="GeneID" id="74943958"/>
<evidence type="ECO:0000256" key="3">
    <source>
        <dbReference type="ARBA" id="ARBA00022692"/>
    </source>
</evidence>
<dbReference type="KEGG" id="ssai:N0B31_16010"/>
<feature type="transmembrane region" description="Helical" evidence="6">
    <location>
        <begin position="20"/>
        <end position="45"/>
    </location>
</feature>
<feature type="transmembrane region" description="Helical" evidence="6">
    <location>
        <begin position="90"/>
        <end position="112"/>
    </location>
</feature>
<comment type="subcellular location">
    <subcellularLocation>
        <location evidence="1">Cell membrane</location>
        <topology evidence="1">Multi-pass membrane protein</topology>
    </subcellularLocation>
</comment>
<proteinExistence type="predicted"/>
<organism evidence="8 9">
    <name type="scientific">Salinirubellus salinus</name>
    <dbReference type="NCBI Taxonomy" id="1364945"/>
    <lineage>
        <taxon>Archaea</taxon>
        <taxon>Methanobacteriati</taxon>
        <taxon>Methanobacteriota</taxon>
        <taxon>Stenosarchaea group</taxon>
        <taxon>Halobacteria</taxon>
        <taxon>Halobacteriales</taxon>
        <taxon>Natronomonadaceae</taxon>
        <taxon>Salinirubellus</taxon>
    </lineage>
</organism>
<keyword evidence="4 6" id="KW-1133">Transmembrane helix</keyword>
<feature type="transmembrane region" description="Helical" evidence="6">
    <location>
        <begin position="175"/>
        <end position="195"/>
    </location>
</feature>
<dbReference type="PANTHER" id="PTHR12677:SF49">
    <property type="entry name" value="TVP38_TMEM64 FAMILY MEMBRANE PROTEIN"/>
    <property type="match status" value="1"/>
</dbReference>
<feature type="transmembrane region" description="Helical" evidence="6">
    <location>
        <begin position="201"/>
        <end position="220"/>
    </location>
</feature>
<evidence type="ECO:0000256" key="6">
    <source>
        <dbReference type="SAM" id="Phobius"/>
    </source>
</evidence>
<keyword evidence="3 6" id="KW-0812">Transmembrane</keyword>
<evidence type="ECO:0000313" key="8">
    <source>
        <dbReference type="EMBL" id="UWM53635.1"/>
    </source>
</evidence>
<evidence type="ECO:0000256" key="1">
    <source>
        <dbReference type="ARBA" id="ARBA00004651"/>
    </source>
</evidence>
<feature type="transmembrane region" description="Helical" evidence="6">
    <location>
        <begin position="57"/>
        <end position="78"/>
    </location>
</feature>
<gene>
    <name evidence="8" type="ORF">N0B31_16010</name>
</gene>
<evidence type="ECO:0000256" key="4">
    <source>
        <dbReference type="ARBA" id="ARBA00022989"/>
    </source>
</evidence>
<sequence length="232" mass="23867">MDRPTGTSLFTSRAARRGALVRVGLLVLVVAGAGALLVTLVPALTDPERLRAEVRAFGPYAPLAFVALQTVQVVIAPIPGQLLGGVAGYLFGGLAGSGYSLLGVALGSALAIGATRRFGRSYAERVLDEDVLARFDAVVDAVGEPGLFVMFLLPVFPDDALCFLAGLTEIPVSRLLVLVVVGRAPTFVLAAYLGGSVAESNLLLAGLLAATMAVLAVVGYRHREALVAAVEG</sequence>
<keyword evidence="5 6" id="KW-0472">Membrane</keyword>
<evidence type="ECO:0000313" key="9">
    <source>
        <dbReference type="Proteomes" id="UP001057580"/>
    </source>
</evidence>
<dbReference type="Pfam" id="PF09335">
    <property type="entry name" value="VTT_dom"/>
    <property type="match status" value="1"/>
</dbReference>
<keyword evidence="9" id="KW-1185">Reference proteome</keyword>
<dbReference type="RefSeq" id="WP_260592629.1">
    <property type="nucleotide sequence ID" value="NZ_CP104003.1"/>
</dbReference>
<dbReference type="AlphaFoldDB" id="A0A9E7R2W4"/>
<dbReference type="EMBL" id="CP104003">
    <property type="protein sequence ID" value="UWM53635.1"/>
    <property type="molecule type" value="Genomic_DNA"/>
</dbReference>
<dbReference type="GO" id="GO:0005886">
    <property type="term" value="C:plasma membrane"/>
    <property type="evidence" value="ECO:0007669"/>
    <property type="project" value="UniProtKB-SubCell"/>
</dbReference>
<dbReference type="Proteomes" id="UP001057580">
    <property type="component" value="Chromosome"/>
</dbReference>
<evidence type="ECO:0000256" key="5">
    <source>
        <dbReference type="ARBA" id="ARBA00023136"/>
    </source>
</evidence>
<dbReference type="PANTHER" id="PTHR12677">
    <property type="entry name" value="GOLGI APPARATUS MEMBRANE PROTEIN TVP38-RELATED"/>
    <property type="match status" value="1"/>
</dbReference>
<feature type="domain" description="VTT" evidence="7">
    <location>
        <begin position="78"/>
        <end position="194"/>
    </location>
</feature>
<name>A0A9E7R2W4_9EURY</name>
<accession>A0A9E7R2W4</accession>
<dbReference type="InterPro" id="IPR015414">
    <property type="entry name" value="TMEM64"/>
</dbReference>
<reference evidence="8" key="1">
    <citation type="submission" date="2022-09" db="EMBL/GenBank/DDBJ databases">
        <title>Diverse halophilic archaea isolated from saline environments.</title>
        <authorList>
            <person name="Cui H.-L."/>
        </authorList>
    </citation>
    <scope>NUCLEOTIDE SEQUENCE</scope>
    <source>
        <strain evidence="8">ZS-35-S2</strain>
    </source>
</reference>
<evidence type="ECO:0000259" key="7">
    <source>
        <dbReference type="Pfam" id="PF09335"/>
    </source>
</evidence>
<protein>
    <submittedName>
        <fullName evidence="8">VTT domain-containing protein</fullName>
    </submittedName>
</protein>